<dbReference type="Proteomes" id="UP000322887">
    <property type="component" value="Chromosome"/>
</dbReference>
<name>A0ABX5YNA6_9PLAN</name>
<dbReference type="Gene3D" id="3.40.1260.10">
    <property type="entry name" value="DsrEFH-like"/>
    <property type="match status" value="1"/>
</dbReference>
<dbReference type="PANTHER" id="PTHR37691:SF1">
    <property type="entry name" value="BLR3518 PROTEIN"/>
    <property type="match status" value="1"/>
</dbReference>
<dbReference type="PANTHER" id="PTHR37691">
    <property type="entry name" value="BLR3518 PROTEIN"/>
    <property type="match status" value="1"/>
</dbReference>
<dbReference type="InterPro" id="IPR027396">
    <property type="entry name" value="DsrEFH-like"/>
</dbReference>
<reference evidence="1 2" key="1">
    <citation type="submission" date="2019-08" db="EMBL/GenBank/DDBJ databases">
        <title>Deep-cultivation of Planctomycetes and their phenomic and genomic characterization uncovers novel biology.</title>
        <authorList>
            <person name="Wiegand S."/>
            <person name="Jogler M."/>
            <person name="Boedeker C."/>
            <person name="Pinto D."/>
            <person name="Vollmers J."/>
            <person name="Rivas-Marin E."/>
            <person name="Kohn T."/>
            <person name="Peeters S.H."/>
            <person name="Heuer A."/>
            <person name="Rast P."/>
            <person name="Oberbeckmann S."/>
            <person name="Bunk B."/>
            <person name="Jeske O."/>
            <person name="Meyerdierks A."/>
            <person name="Storesund J.E."/>
            <person name="Kallscheuer N."/>
            <person name="Luecker S."/>
            <person name="Lage O.M."/>
            <person name="Pohl T."/>
            <person name="Merkel B.J."/>
            <person name="Hornburger P."/>
            <person name="Mueller R.-W."/>
            <person name="Bruemmer F."/>
            <person name="Labrenz M."/>
            <person name="Spormann A.M."/>
            <person name="Op den Camp H."/>
            <person name="Overmann J."/>
            <person name="Amann R."/>
            <person name="Jetten M.S.M."/>
            <person name="Mascher T."/>
            <person name="Medema M.H."/>
            <person name="Devos D.P."/>
            <person name="Kaster A.-K."/>
            <person name="Ovreas L."/>
            <person name="Rohde M."/>
            <person name="Galperin M.Y."/>
            <person name="Jogler C."/>
        </authorList>
    </citation>
    <scope>NUCLEOTIDE SEQUENCE [LARGE SCALE GENOMIC DNA]</scope>
    <source>
        <strain evidence="1 2">DSM 8797</strain>
    </source>
</reference>
<dbReference type="RefSeq" id="WP_198139418.1">
    <property type="nucleotide sequence ID" value="NZ_CP042910.1"/>
</dbReference>
<proteinExistence type="predicted"/>
<dbReference type="InterPro" id="IPR003787">
    <property type="entry name" value="Sulphur_relay_DsrE/F-like"/>
</dbReference>
<dbReference type="GeneID" id="98647494"/>
<dbReference type="SUPFAM" id="SSF75169">
    <property type="entry name" value="DsrEFH-like"/>
    <property type="match status" value="1"/>
</dbReference>
<evidence type="ECO:0000313" key="2">
    <source>
        <dbReference type="Proteomes" id="UP000322887"/>
    </source>
</evidence>
<sequence>MTNDASTDRRDALENTGYPELCPVYRSCDWTLSDYSIELGIEVTSSYLGGLKMTRSTTLIFAYALFVTTASAQVQNAAPTDSTNFQFPLIKGHGGIIAVPDASQQPKMDSKVLLDITSDEKSGGIIKGLDRAALILNQYTQAGAGTDNGFKMALVLHGPATKAALSHEAYKKHSKPYARSLGTDKNPNLKLLQELKNHGVEIFVCAQALAHHGYARGEVAEPVRIAVSAATVNINKQMEGYAYIPFY</sequence>
<keyword evidence="2" id="KW-1185">Reference proteome</keyword>
<accession>A0ABX5YNA6</accession>
<protein>
    <submittedName>
        <fullName evidence="1">DsrE/DsrF-like family protein</fullName>
    </submittedName>
</protein>
<dbReference type="EMBL" id="CP042910">
    <property type="protein sequence ID" value="QEG17077.1"/>
    <property type="molecule type" value="Genomic_DNA"/>
</dbReference>
<dbReference type="Pfam" id="PF02635">
    <property type="entry name" value="DsrE"/>
    <property type="match status" value="1"/>
</dbReference>
<organism evidence="1 2">
    <name type="scientific">Gimesia maris</name>
    <dbReference type="NCBI Taxonomy" id="122"/>
    <lineage>
        <taxon>Bacteria</taxon>
        <taxon>Pseudomonadati</taxon>
        <taxon>Planctomycetota</taxon>
        <taxon>Planctomycetia</taxon>
        <taxon>Planctomycetales</taxon>
        <taxon>Planctomycetaceae</taxon>
        <taxon>Gimesia</taxon>
    </lineage>
</organism>
<gene>
    <name evidence="1" type="ORF">GmarT_29550</name>
</gene>
<evidence type="ECO:0000313" key="1">
    <source>
        <dbReference type="EMBL" id="QEG17077.1"/>
    </source>
</evidence>